<dbReference type="Proteomes" id="UP000249723">
    <property type="component" value="Unassembled WGS sequence"/>
</dbReference>
<evidence type="ECO:0000313" key="2">
    <source>
        <dbReference type="EMBL" id="SCZ93647.1"/>
    </source>
</evidence>
<dbReference type="OrthoDB" id="2539020at2759"/>
<feature type="region of interest" description="Disordered" evidence="1">
    <location>
        <begin position="236"/>
        <end position="266"/>
    </location>
</feature>
<protein>
    <submittedName>
        <fullName evidence="2">BZ3500_MvSof-1268-A1-R1_Chr6-3g08793 protein</fullName>
    </submittedName>
</protein>
<keyword evidence="3" id="KW-1185">Reference proteome</keyword>
<evidence type="ECO:0000256" key="1">
    <source>
        <dbReference type="SAM" id="MobiDB-lite"/>
    </source>
</evidence>
<reference evidence="3" key="1">
    <citation type="submission" date="2016-10" db="EMBL/GenBank/DDBJ databases">
        <authorList>
            <person name="Jeantristanb JTB J.-T."/>
            <person name="Ricardo R."/>
        </authorList>
    </citation>
    <scope>NUCLEOTIDE SEQUENCE [LARGE SCALE GENOMIC DNA]</scope>
</reference>
<feature type="compositionally biased region" description="Polar residues" evidence="1">
    <location>
        <begin position="237"/>
        <end position="252"/>
    </location>
</feature>
<proteinExistence type="predicted"/>
<name>A0A2X0KLF7_9BASI</name>
<organism evidence="2 3">
    <name type="scientific">Microbotryum saponariae</name>
    <dbReference type="NCBI Taxonomy" id="289078"/>
    <lineage>
        <taxon>Eukaryota</taxon>
        <taxon>Fungi</taxon>
        <taxon>Dikarya</taxon>
        <taxon>Basidiomycota</taxon>
        <taxon>Pucciniomycotina</taxon>
        <taxon>Microbotryomycetes</taxon>
        <taxon>Microbotryales</taxon>
        <taxon>Microbotryaceae</taxon>
        <taxon>Microbotryum</taxon>
    </lineage>
</organism>
<dbReference type="AlphaFoldDB" id="A0A2X0KLF7"/>
<evidence type="ECO:0000313" key="3">
    <source>
        <dbReference type="Proteomes" id="UP000249723"/>
    </source>
</evidence>
<accession>A0A2X0KLF7</accession>
<gene>
    <name evidence="2" type="ORF">BZ3500_MVSOF-1268-A1-R1_CHR6-3G08793</name>
</gene>
<dbReference type="EMBL" id="FMWP01000048">
    <property type="protein sequence ID" value="SCZ93647.1"/>
    <property type="molecule type" value="Genomic_DNA"/>
</dbReference>
<sequence length="266" mass="31182">MPDPPAPPRFKGIPLRVLIDRRENFLPHMMYRFFEVAVRQPEVRYYKEAEVIWQAVSDETWRQLEAYMEKLREYCQQIGRRLQQQSSWNIFSPDVRAVWRESWQFYHGDRSVWSDYWRIINYSGWYVNRLRNKFISDHNSKQPGLAPPLRRSDNLLHRLGALPSFRRERVVYFKGFEAIPGPSGFLEGELDHLKRRGGIRFDGIGISTDFAVVVDARSNIWPKDDEVLGIAALLPTGTESESQETDSGSHGSQETDRSTVYKPRFV</sequence>